<protein>
    <submittedName>
        <fullName evidence="2">Uncharacterized protein</fullName>
    </submittedName>
</protein>
<reference evidence="2" key="1">
    <citation type="submission" date="2018-02" db="EMBL/GenBank/DDBJ databases">
        <title>Rhizophora mucronata_Transcriptome.</title>
        <authorList>
            <person name="Meera S.P."/>
            <person name="Sreeshan A."/>
            <person name="Augustine A."/>
        </authorList>
    </citation>
    <scope>NUCLEOTIDE SEQUENCE</scope>
    <source>
        <tissue evidence="2">Leaf</tissue>
    </source>
</reference>
<feature type="region of interest" description="Disordered" evidence="1">
    <location>
        <begin position="1"/>
        <end position="30"/>
    </location>
</feature>
<proteinExistence type="predicted"/>
<dbReference type="EMBL" id="GGEC01054469">
    <property type="protein sequence ID" value="MBX34953.1"/>
    <property type="molecule type" value="Transcribed_RNA"/>
</dbReference>
<dbReference type="AlphaFoldDB" id="A0A2P2MXK6"/>
<evidence type="ECO:0000313" key="2">
    <source>
        <dbReference type="EMBL" id="MBX34953.1"/>
    </source>
</evidence>
<sequence length="89" mass="10365">MDRPRREATEASLPGPAMATPRRRSGSKRKPWMLRIPISKIQKKRTRSPDLCDPKCQSIKVLCKYLSDVLSSVFANKMDFPLYSWVFFF</sequence>
<organism evidence="2">
    <name type="scientific">Rhizophora mucronata</name>
    <name type="common">Asiatic mangrove</name>
    <dbReference type="NCBI Taxonomy" id="61149"/>
    <lineage>
        <taxon>Eukaryota</taxon>
        <taxon>Viridiplantae</taxon>
        <taxon>Streptophyta</taxon>
        <taxon>Embryophyta</taxon>
        <taxon>Tracheophyta</taxon>
        <taxon>Spermatophyta</taxon>
        <taxon>Magnoliopsida</taxon>
        <taxon>eudicotyledons</taxon>
        <taxon>Gunneridae</taxon>
        <taxon>Pentapetalae</taxon>
        <taxon>rosids</taxon>
        <taxon>fabids</taxon>
        <taxon>Malpighiales</taxon>
        <taxon>Rhizophoraceae</taxon>
        <taxon>Rhizophora</taxon>
    </lineage>
</organism>
<evidence type="ECO:0000256" key="1">
    <source>
        <dbReference type="SAM" id="MobiDB-lite"/>
    </source>
</evidence>
<accession>A0A2P2MXK6</accession>
<name>A0A2P2MXK6_RHIMU</name>
<feature type="compositionally biased region" description="Basic residues" evidence="1">
    <location>
        <begin position="21"/>
        <end position="30"/>
    </location>
</feature>